<dbReference type="PANTHER" id="PTHR42850">
    <property type="entry name" value="METALLOPHOSPHOESTERASE"/>
    <property type="match status" value="1"/>
</dbReference>
<dbReference type="RefSeq" id="WP_376844622.1">
    <property type="nucleotide sequence ID" value="NZ_JBHSFW010000001.1"/>
</dbReference>
<dbReference type="PANTHER" id="PTHR42850:SF2">
    <property type="entry name" value="BLL5683 PROTEIN"/>
    <property type="match status" value="1"/>
</dbReference>
<dbReference type="EMBL" id="JBHSFW010000001">
    <property type="protein sequence ID" value="MFC4617587.1"/>
    <property type="molecule type" value="Genomic_DNA"/>
</dbReference>
<feature type="domain" description="Calcineurin-like phosphoesterase" evidence="2">
    <location>
        <begin position="3"/>
        <end position="192"/>
    </location>
</feature>
<dbReference type="Pfam" id="PF12850">
    <property type="entry name" value="Metallophos_2"/>
    <property type="match status" value="1"/>
</dbReference>
<organism evidence="3 4">
    <name type="scientific">Camelliibacillus cellulosilyticus</name>
    <dbReference type="NCBI Taxonomy" id="2174486"/>
    <lineage>
        <taxon>Bacteria</taxon>
        <taxon>Bacillati</taxon>
        <taxon>Bacillota</taxon>
        <taxon>Bacilli</taxon>
        <taxon>Bacillales</taxon>
        <taxon>Sporolactobacillaceae</taxon>
        <taxon>Camelliibacillus</taxon>
    </lineage>
</organism>
<dbReference type="InterPro" id="IPR011152">
    <property type="entry name" value="Pesterase_MJ0912"/>
</dbReference>
<evidence type="ECO:0000259" key="2">
    <source>
        <dbReference type="Pfam" id="PF12850"/>
    </source>
</evidence>
<gene>
    <name evidence="3" type="ORF">ACFO4N_02450</name>
</gene>
<dbReference type="PIRSF" id="PIRSF000883">
    <property type="entry name" value="Pesterase_MJ0912"/>
    <property type="match status" value="1"/>
</dbReference>
<comment type="caution">
    <text evidence="3">The sequence shown here is derived from an EMBL/GenBank/DDBJ whole genome shotgun (WGS) entry which is preliminary data.</text>
</comment>
<comment type="similarity">
    <text evidence="1">Belongs to the metallophosphoesterase superfamily. YfcE family.</text>
</comment>
<proteinExistence type="inferred from homology"/>
<keyword evidence="4" id="KW-1185">Reference proteome</keyword>
<dbReference type="InterPro" id="IPR050126">
    <property type="entry name" value="Ap4A_hydrolase"/>
</dbReference>
<evidence type="ECO:0000313" key="4">
    <source>
        <dbReference type="Proteomes" id="UP001596022"/>
    </source>
</evidence>
<protein>
    <submittedName>
        <fullName evidence="3">Metallophosphoesterase family protein</fullName>
    </submittedName>
</protein>
<dbReference type="Gene3D" id="3.60.21.10">
    <property type="match status" value="1"/>
</dbReference>
<dbReference type="InterPro" id="IPR024654">
    <property type="entry name" value="Calcineurin-like_PHP_lpxH"/>
</dbReference>
<name>A0ABV9GH43_9BACL</name>
<sequence length="247" mass="27905">MDRLAIISDIHGNIPALESVLADVHTRQIKTVICLGDLAGKGPDSALAIDIIKERCDVVIQGNWDDFLPNPTDYPTLKWHQEQCGQERLDYIKNLPFCYDFYLSGKRVRLFHASAKSVHYRVVPSHPLEEKLAMFDNTEATGLFKNEKVKPDIVGYGDIHAAYLEHPMLNTLFNVGSVGNPLDIPEASYVIMNGTLGSKIASPYSIEFVRIPYDIEASIKRARDARMPDVEPYIKELRTAEYRGRQE</sequence>
<dbReference type="Proteomes" id="UP001596022">
    <property type="component" value="Unassembled WGS sequence"/>
</dbReference>
<accession>A0ABV9GH43</accession>
<reference evidence="4" key="1">
    <citation type="journal article" date="2019" name="Int. J. Syst. Evol. Microbiol.">
        <title>The Global Catalogue of Microorganisms (GCM) 10K type strain sequencing project: providing services to taxonomists for standard genome sequencing and annotation.</title>
        <authorList>
            <consortium name="The Broad Institute Genomics Platform"/>
            <consortium name="The Broad Institute Genome Sequencing Center for Infectious Disease"/>
            <person name="Wu L."/>
            <person name="Ma J."/>
        </authorList>
    </citation>
    <scope>NUCLEOTIDE SEQUENCE [LARGE SCALE GENOMIC DNA]</scope>
    <source>
        <strain evidence="4">CGMCC 1.16306</strain>
    </source>
</reference>
<evidence type="ECO:0000256" key="1">
    <source>
        <dbReference type="ARBA" id="ARBA00008950"/>
    </source>
</evidence>
<evidence type="ECO:0000313" key="3">
    <source>
        <dbReference type="EMBL" id="MFC4617587.1"/>
    </source>
</evidence>
<dbReference type="InterPro" id="IPR029052">
    <property type="entry name" value="Metallo-depent_PP-like"/>
</dbReference>
<dbReference type="CDD" id="cd00838">
    <property type="entry name" value="MPP_superfamily"/>
    <property type="match status" value="1"/>
</dbReference>
<dbReference type="SUPFAM" id="SSF56300">
    <property type="entry name" value="Metallo-dependent phosphatases"/>
    <property type="match status" value="1"/>
</dbReference>